<feature type="compositionally biased region" description="Polar residues" evidence="1">
    <location>
        <begin position="1"/>
        <end position="10"/>
    </location>
</feature>
<reference evidence="2" key="1">
    <citation type="submission" date="2023-07" db="EMBL/GenBank/DDBJ databases">
        <title>Genomic Encyclopedia of Type Strains, Phase IV (KMG-IV): sequencing the most valuable type-strain genomes for metagenomic binning, comparative biology and taxonomic classification.</title>
        <authorList>
            <person name="Goeker M."/>
        </authorList>
    </citation>
    <scope>NUCLEOTIDE SEQUENCE</scope>
    <source>
        <strain evidence="2">DSM 19569</strain>
    </source>
</reference>
<proteinExistence type="predicted"/>
<name>A0AAJ1TNF0_9HYPH</name>
<evidence type="ECO:0000313" key="3">
    <source>
        <dbReference type="Proteomes" id="UP001223420"/>
    </source>
</evidence>
<sequence length="117" mass="12322">MDRSTTSWTSHGDGAPDGSGHRPDEPGAPTPGRGTDPAPNPPRRRIRTPRPKRAATRPCVDCSGADAVADAFETLLGFEPLDVLVVGEDGAARRAWIGVSIDCATGAVVDAHLEFHR</sequence>
<accession>A0AAJ1TNF0</accession>
<dbReference type="AlphaFoldDB" id="A0AAJ1TNF0"/>
<dbReference type="EMBL" id="JAUSWL010000005">
    <property type="protein sequence ID" value="MDQ0544252.1"/>
    <property type="molecule type" value="Genomic_DNA"/>
</dbReference>
<feature type="region of interest" description="Disordered" evidence="1">
    <location>
        <begin position="1"/>
        <end position="58"/>
    </location>
</feature>
<evidence type="ECO:0000256" key="1">
    <source>
        <dbReference type="SAM" id="MobiDB-lite"/>
    </source>
</evidence>
<comment type="caution">
    <text evidence="2">The sequence shown here is derived from an EMBL/GenBank/DDBJ whole genome shotgun (WGS) entry which is preliminary data.</text>
</comment>
<feature type="compositionally biased region" description="Basic residues" evidence="1">
    <location>
        <begin position="42"/>
        <end position="55"/>
    </location>
</feature>
<protein>
    <submittedName>
        <fullName evidence="2">Uncharacterized protein</fullName>
    </submittedName>
</protein>
<gene>
    <name evidence="2" type="ORF">QO001_003186</name>
</gene>
<organism evidence="2 3">
    <name type="scientific">Methylobacterium brachiatum</name>
    <dbReference type="NCBI Taxonomy" id="269660"/>
    <lineage>
        <taxon>Bacteria</taxon>
        <taxon>Pseudomonadati</taxon>
        <taxon>Pseudomonadota</taxon>
        <taxon>Alphaproteobacteria</taxon>
        <taxon>Hyphomicrobiales</taxon>
        <taxon>Methylobacteriaceae</taxon>
        <taxon>Methylobacterium</taxon>
    </lineage>
</organism>
<dbReference type="Proteomes" id="UP001223420">
    <property type="component" value="Unassembled WGS sequence"/>
</dbReference>
<dbReference type="RefSeq" id="WP_230365437.1">
    <property type="nucleotide sequence ID" value="NZ_JAJALK010000002.1"/>
</dbReference>
<evidence type="ECO:0000313" key="2">
    <source>
        <dbReference type="EMBL" id="MDQ0544252.1"/>
    </source>
</evidence>